<dbReference type="EC" id="5.3.1.23" evidence="2"/>
<evidence type="ECO:0000256" key="2">
    <source>
        <dbReference type="HAMAP-Rule" id="MF_01678"/>
    </source>
</evidence>
<dbReference type="Proteomes" id="UP001600165">
    <property type="component" value="Unassembled WGS sequence"/>
</dbReference>
<comment type="caution">
    <text evidence="3">The sequence shown here is derived from an EMBL/GenBank/DDBJ whole genome shotgun (WGS) entry which is preliminary data.</text>
</comment>
<keyword evidence="4" id="KW-1185">Reference proteome</keyword>
<comment type="similarity">
    <text evidence="2">Belongs to the EIF-2B alpha/beta/delta subunits family. MtnA subfamily.</text>
</comment>
<keyword evidence="2" id="KW-0486">Methionine biosynthesis</keyword>
<evidence type="ECO:0000313" key="3">
    <source>
        <dbReference type="EMBL" id="MFE4107708.1"/>
    </source>
</evidence>
<dbReference type="GO" id="GO:0046523">
    <property type="term" value="F:S-methyl-5-thioribose-1-phosphate isomerase activity"/>
    <property type="evidence" value="ECO:0007669"/>
    <property type="project" value="UniProtKB-EC"/>
</dbReference>
<reference evidence="3 4" key="1">
    <citation type="submission" date="2024-10" db="EMBL/GenBank/DDBJ databases">
        <authorList>
            <person name="Ratan Roy A."/>
            <person name="Morales Sandoval P.H."/>
            <person name="De Los Santos Villalobos S."/>
            <person name="Chakraborty S."/>
            <person name="Mukherjee J."/>
        </authorList>
    </citation>
    <scope>NUCLEOTIDE SEQUENCE [LARGE SCALE GENOMIC DNA]</scope>
    <source>
        <strain evidence="3 4">S1</strain>
    </source>
</reference>
<sequence length="353" mass="37711">MSEIPETQVYPIIWQGDHVLLIDQNRLPADYTLVSISRSEDMVTAIKTLIVRGAPAIGIAAAYGLYLGAREIPTRDRQAFLERLEAVAEQLKETRPDKANLAWAIDRLMKKARNTLGAVEYLKQTLLESAQALQQADLQTCYAIGHHGLQALPSTPQQLAVYTHCNHGALAASGYGTSLGVVRAAWHQGRLSRVYAGETRPRLQGARLTAWECVQDGIPVTIVADCMAAHCMQQGLVQAVLVGADRIALNGDTINKVGTYGLALLAKAHQIPFFVAAPLATVDSQLPSGAAVTVEENPAADIYQIGETVIAPEGASFYNPAADVTPAELITAIVTEQGAIAPTELSTLISNAS</sequence>
<dbReference type="Pfam" id="PF01008">
    <property type="entry name" value="IF-2B"/>
    <property type="match status" value="1"/>
</dbReference>
<feature type="binding site" evidence="2">
    <location>
        <begin position="52"/>
        <end position="54"/>
    </location>
    <ligand>
        <name>substrate</name>
    </ligand>
</feature>
<dbReference type="InterPro" id="IPR000649">
    <property type="entry name" value="IF-2B-related"/>
</dbReference>
<keyword evidence="2" id="KW-0028">Amino-acid biosynthesis</keyword>
<dbReference type="PANTHER" id="PTHR43475">
    <property type="entry name" value="METHYLTHIORIBOSE-1-PHOSPHATE ISOMERASE"/>
    <property type="match status" value="1"/>
</dbReference>
<dbReference type="NCBIfam" id="TIGR00524">
    <property type="entry name" value="eIF-2B_rel"/>
    <property type="match status" value="1"/>
</dbReference>
<dbReference type="InterPro" id="IPR042529">
    <property type="entry name" value="IF_2B-like_C"/>
</dbReference>
<dbReference type="RefSeq" id="WP_377966688.1">
    <property type="nucleotide sequence ID" value="NZ_JBHZOL010000089.1"/>
</dbReference>
<gene>
    <name evidence="2 3" type="primary">mtnA</name>
    <name evidence="3" type="ORF">ACFVKH_15550</name>
</gene>
<proteinExistence type="inferred from homology"/>
<feature type="binding site" evidence="2">
    <location>
        <position position="95"/>
    </location>
    <ligand>
        <name>substrate</name>
    </ligand>
</feature>
<comment type="pathway">
    <text evidence="2">Amino-acid biosynthesis; L-methionine biosynthesis via salvage pathway; L-methionine from S-methyl-5-thio-alpha-D-ribose 1-phosphate: step 1/6.</text>
</comment>
<dbReference type="InterPro" id="IPR011559">
    <property type="entry name" value="Initiation_fac_2B_a/b/d"/>
</dbReference>
<dbReference type="EMBL" id="JBHZOL010000089">
    <property type="protein sequence ID" value="MFE4107708.1"/>
    <property type="molecule type" value="Genomic_DNA"/>
</dbReference>
<evidence type="ECO:0000313" key="4">
    <source>
        <dbReference type="Proteomes" id="UP001600165"/>
    </source>
</evidence>
<dbReference type="InterPro" id="IPR027363">
    <property type="entry name" value="M1Pi_N"/>
</dbReference>
<dbReference type="SUPFAM" id="SSF100950">
    <property type="entry name" value="NagB/RpiA/CoA transferase-like"/>
    <property type="match status" value="1"/>
</dbReference>
<feature type="binding site" evidence="2">
    <location>
        <position position="204"/>
    </location>
    <ligand>
        <name>substrate</name>
    </ligand>
</feature>
<name>A0ABW6IHM2_9CYAN</name>
<accession>A0ABW6IHM2</accession>
<dbReference type="InterPro" id="IPR037171">
    <property type="entry name" value="NagB/RpiA_transferase-like"/>
</dbReference>
<dbReference type="Gene3D" id="1.20.120.420">
    <property type="entry name" value="translation initiation factor eif-2b, domain 1"/>
    <property type="match status" value="1"/>
</dbReference>
<evidence type="ECO:0000256" key="1">
    <source>
        <dbReference type="ARBA" id="ARBA00023235"/>
    </source>
</evidence>
<feature type="site" description="Transition state stabilizer" evidence="2">
    <location>
        <position position="165"/>
    </location>
</feature>
<comment type="function">
    <text evidence="2">Catalyzes the interconversion of methylthioribose-1-phosphate (MTR-1-P) into methylthioribulose-1-phosphate (MTRu-1-P).</text>
</comment>
<keyword evidence="1 2" id="KW-0413">Isomerase</keyword>
<dbReference type="Gene3D" id="3.40.50.10470">
    <property type="entry name" value="Translation initiation factor eif-2b, domain 2"/>
    <property type="match status" value="1"/>
</dbReference>
<feature type="binding site" evidence="2">
    <location>
        <begin position="255"/>
        <end position="256"/>
    </location>
    <ligand>
        <name>substrate</name>
    </ligand>
</feature>
<dbReference type="HAMAP" id="MF_01678">
    <property type="entry name" value="Salvage_MtnA"/>
    <property type="match status" value="1"/>
</dbReference>
<comment type="catalytic activity">
    <reaction evidence="2">
        <text>5-(methylsulfanyl)-alpha-D-ribose 1-phosphate = 5-(methylsulfanyl)-D-ribulose 1-phosphate</text>
        <dbReference type="Rhea" id="RHEA:19989"/>
        <dbReference type="ChEBI" id="CHEBI:58533"/>
        <dbReference type="ChEBI" id="CHEBI:58548"/>
        <dbReference type="EC" id="5.3.1.23"/>
    </reaction>
</comment>
<organism evidence="3 4">
    <name type="scientific">Almyronema epifaneia S1</name>
    <dbReference type="NCBI Taxonomy" id="2991925"/>
    <lineage>
        <taxon>Bacteria</taxon>
        <taxon>Bacillati</taxon>
        <taxon>Cyanobacteriota</taxon>
        <taxon>Cyanophyceae</taxon>
        <taxon>Nodosilineales</taxon>
        <taxon>Nodosilineaceae</taxon>
        <taxon>Almyronema</taxon>
        <taxon>Almyronema epifaneia</taxon>
    </lineage>
</organism>
<dbReference type="InterPro" id="IPR005251">
    <property type="entry name" value="IF-M1Pi"/>
</dbReference>
<dbReference type="NCBIfam" id="TIGR00512">
    <property type="entry name" value="salvage_mtnA"/>
    <property type="match status" value="1"/>
</dbReference>
<dbReference type="PANTHER" id="PTHR43475:SF1">
    <property type="entry name" value="METHYLTHIORIBOSE-1-PHOSPHATE ISOMERASE"/>
    <property type="match status" value="1"/>
</dbReference>
<feature type="active site" description="Proton donor" evidence="2">
    <location>
        <position position="245"/>
    </location>
</feature>
<dbReference type="NCBIfam" id="NF004326">
    <property type="entry name" value="PRK05720.1"/>
    <property type="match status" value="1"/>
</dbReference>
<protein>
    <recommendedName>
        <fullName evidence="2">Methylthioribose-1-phosphate isomerase</fullName>
        <shortName evidence="2">M1Pi</shortName>
        <shortName evidence="2">MTR-1-P isomerase</shortName>
        <ecNumber evidence="2">5.3.1.23</ecNumber>
    </recommendedName>
    <alternativeName>
        <fullName evidence="2">S-methyl-5-thioribose-1-phosphate isomerase</fullName>
    </alternativeName>
</protein>